<feature type="compositionally biased region" description="Low complexity" evidence="10">
    <location>
        <begin position="175"/>
        <end position="187"/>
    </location>
</feature>
<dbReference type="GO" id="GO:0005634">
    <property type="term" value="C:nucleus"/>
    <property type="evidence" value="ECO:0007669"/>
    <property type="project" value="UniProtKB-SubCell"/>
</dbReference>
<evidence type="ECO:0000256" key="6">
    <source>
        <dbReference type="ARBA" id="ARBA00023159"/>
    </source>
</evidence>
<keyword evidence="3" id="KW-0597">Phosphoprotein</keyword>
<keyword evidence="5 9" id="KW-0238">DNA-binding</keyword>
<dbReference type="InterPro" id="IPR046328">
    <property type="entry name" value="ETS_fam"/>
</dbReference>
<keyword evidence="4" id="KW-0805">Transcription regulation</keyword>
<dbReference type="InterPro" id="IPR022084">
    <property type="entry name" value="TF_Elf_N"/>
</dbReference>
<evidence type="ECO:0000259" key="11">
    <source>
        <dbReference type="PROSITE" id="PS50061"/>
    </source>
</evidence>
<dbReference type="SUPFAM" id="SSF46785">
    <property type="entry name" value="Winged helix' DNA-binding domain"/>
    <property type="match status" value="1"/>
</dbReference>
<evidence type="ECO:0000256" key="3">
    <source>
        <dbReference type="ARBA" id="ARBA00022553"/>
    </source>
</evidence>
<accession>A0AAV7VF15</accession>
<evidence type="ECO:0000256" key="4">
    <source>
        <dbReference type="ARBA" id="ARBA00023015"/>
    </source>
</evidence>
<dbReference type="PROSITE" id="PS00346">
    <property type="entry name" value="ETS_DOMAIN_2"/>
    <property type="match status" value="1"/>
</dbReference>
<dbReference type="FunFam" id="1.10.10.10:FF:000066">
    <property type="entry name" value="ETS-related transcription factor Elf-2 isoform X1"/>
    <property type="match status" value="1"/>
</dbReference>
<feature type="region of interest" description="Disordered" evidence="10">
    <location>
        <begin position="292"/>
        <end position="351"/>
    </location>
</feature>
<keyword evidence="13" id="KW-1185">Reference proteome</keyword>
<dbReference type="Gene3D" id="1.10.10.10">
    <property type="entry name" value="Winged helix-like DNA-binding domain superfamily/Winged helix DNA-binding domain"/>
    <property type="match status" value="1"/>
</dbReference>
<feature type="region of interest" description="Disordered" evidence="10">
    <location>
        <begin position="141"/>
        <end position="192"/>
    </location>
</feature>
<feature type="compositionally biased region" description="Polar residues" evidence="10">
    <location>
        <begin position="306"/>
        <end position="339"/>
    </location>
</feature>
<evidence type="ECO:0000256" key="2">
    <source>
        <dbReference type="ARBA" id="ARBA00005562"/>
    </source>
</evidence>
<dbReference type="InterPro" id="IPR036388">
    <property type="entry name" value="WH-like_DNA-bd_sf"/>
</dbReference>
<feature type="domain" description="ETS" evidence="11">
    <location>
        <begin position="200"/>
        <end position="282"/>
    </location>
</feature>
<dbReference type="EMBL" id="JANPWB010000003">
    <property type="protein sequence ID" value="KAJ1199476.1"/>
    <property type="molecule type" value="Genomic_DNA"/>
</dbReference>
<dbReference type="PANTHER" id="PTHR11849">
    <property type="entry name" value="ETS"/>
    <property type="match status" value="1"/>
</dbReference>
<evidence type="ECO:0000256" key="10">
    <source>
        <dbReference type="SAM" id="MobiDB-lite"/>
    </source>
</evidence>
<evidence type="ECO:0000256" key="5">
    <source>
        <dbReference type="ARBA" id="ARBA00023125"/>
    </source>
</evidence>
<feature type="compositionally biased region" description="Basic residues" evidence="10">
    <location>
        <begin position="164"/>
        <end position="174"/>
    </location>
</feature>
<dbReference type="InterPro" id="IPR036390">
    <property type="entry name" value="WH_DNA-bd_sf"/>
</dbReference>
<keyword evidence="6" id="KW-0010">Activator</keyword>
<evidence type="ECO:0000313" key="13">
    <source>
        <dbReference type="Proteomes" id="UP001066276"/>
    </source>
</evidence>
<evidence type="ECO:0000256" key="8">
    <source>
        <dbReference type="ARBA" id="ARBA00023242"/>
    </source>
</evidence>
<sequence>MATALQQNELVFEFASNGMDEIHQLDDPSVFPAVIVEQVPSTDLLNVYSELESDEASNGIMADPPLDEDEQQIVGSISLSDDASCPDTSAETTEAAEILLDIESPNNILDEKRMLHGYGTYLDGDNSSLPNYIFIRPSEAEERPSGMDEDESADESWQKNGAKPQRKKVRKVKPSRPSSPITSPSIPIKKKTKDGKGNTIYLWEFLLALLQDRNTCPKYIKWTQREKGIFKLVDSKAVSRLWGKHKNKPEMNYETMGRALRYYYQRGILAKVEGQRLVYQFKEMPKDLIVIEDDPPEPVSAKSPGNHHSITRPQNPRSGSPDTLPNANKTLSPQSQPMKTQPIKKERLSPTPAQQFCRLNQEQSLFTIPAPQIKQEAMTLHNNGSLEMVSPGSQDFIPIQHTSPATFRMTNNASNPSPIKAVMQTMPSSNELQEGVFLQATPKGGQETPRHQLFLSSLTSTDNNFTTYINAESQFSINSLAQLLALNGGGQSVIAQHPGTVIATVIRTAEPSTGNLKEEMLSAQYIQHFLSGTTNTVGKTVLNNDSTAEMRQPNPNYHQLNNVVLNGSQETKLIQIKAETSSNCEENTKANIGLTPVAELELNTDSAVLRQSEHGLGLHGNFLEVPITSQ</sequence>
<dbReference type="SMART" id="SM00413">
    <property type="entry name" value="ETS"/>
    <property type="match status" value="1"/>
</dbReference>
<keyword evidence="8 9" id="KW-0539">Nucleus</keyword>
<protein>
    <recommendedName>
        <fullName evidence="11">ETS domain-containing protein</fullName>
    </recommendedName>
</protein>
<comment type="subcellular location">
    <subcellularLocation>
        <location evidence="1 9">Nucleus</location>
    </subcellularLocation>
</comment>
<name>A0AAV7VF15_PLEWA</name>
<evidence type="ECO:0000256" key="7">
    <source>
        <dbReference type="ARBA" id="ARBA00023163"/>
    </source>
</evidence>
<dbReference type="GO" id="GO:0045893">
    <property type="term" value="P:positive regulation of DNA-templated transcription"/>
    <property type="evidence" value="ECO:0007669"/>
    <property type="project" value="UniProtKB-ARBA"/>
</dbReference>
<dbReference type="PROSITE" id="PS50061">
    <property type="entry name" value="ETS_DOMAIN_3"/>
    <property type="match status" value="1"/>
</dbReference>
<dbReference type="Pfam" id="PF00178">
    <property type="entry name" value="Ets"/>
    <property type="match status" value="1"/>
</dbReference>
<dbReference type="GO" id="GO:0000981">
    <property type="term" value="F:DNA-binding transcription factor activity, RNA polymerase II-specific"/>
    <property type="evidence" value="ECO:0007669"/>
    <property type="project" value="TreeGrafter"/>
</dbReference>
<evidence type="ECO:0000256" key="9">
    <source>
        <dbReference type="RuleBase" id="RU004019"/>
    </source>
</evidence>
<dbReference type="GO" id="GO:0030154">
    <property type="term" value="P:cell differentiation"/>
    <property type="evidence" value="ECO:0007669"/>
    <property type="project" value="TreeGrafter"/>
</dbReference>
<dbReference type="PANTHER" id="PTHR11849:SF170">
    <property type="entry name" value="ETS-RELATED TRANSCRIPTION FACTOR ELF-4"/>
    <property type="match status" value="1"/>
</dbReference>
<dbReference type="PRINTS" id="PR00454">
    <property type="entry name" value="ETSDOMAIN"/>
</dbReference>
<proteinExistence type="inferred from homology"/>
<dbReference type="InterPro" id="IPR000418">
    <property type="entry name" value="Ets_dom"/>
</dbReference>
<dbReference type="GO" id="GO:0043565">
    <property type="term" value="F:sequence-specific DNA binding"/>
    <property type="evidence" value="ECO:0007669"/>
    <property type="project" value="InterPro"/>
</dbReference>
<evidence type="ECO:0000256" key="1">
    <source>
        <dbReference type="ARBA" id="ARBA00004123"/>
    </source>
</evidence>
<dbReference type="Pfam" id="PF12310">
    <property type="entry name" value="Elf-1_N"/>
    <property type="match status" value="1"/>
</dbReference>
<gene>
    <name evidence="12" type="ORF">NDU88_003310</name>
</gene>
<dbReference type="PROSITE" id="PS00345">
    <property type="entry name" value="ETS_DOMAIN_1"/>
    <property type="match status" value="1"/>
</dbReference>
<organism evidence="12 13">
    <name type="scientific">Pleurodeles waltl</name>
    <name type="common">Iberian ribbed newt</name>
    <dbReference type="NCBI Taxonomy" id="8319"/>
    <lineage>
        <taxon>Eukaryota</taxon>
        <taxon>Metazoa</taxon>
        <taxon>Chordata</taxon>
        <taxon>Craniata</taxon>
        <taxon>Vertebrata</taxon>
        <taxon>Euteleostomi</taxon>
        <taxon>Amphibia</taxon>
        <taxon>Batrachia</taxon>
        <taxon>Caudata</taxon>
        <taxon>Salamandroidea</taxon>
        <taxon>Salamandridae</taxon>
        <taxon>Pleurodelinae</taxon>
        <taxon>Pleurodeles</taxon>
    </lineage>
</organism>
<comment type="caution">
    <text evidence="12">The sequence shown here is derived from an EMBL/GenBank/DDBJ whole genome shotgun (WGS) entry which is preliminary data.</text>
</comment>
<reference evidence="12" key="1">
    <citation type="journal article" date="2022" name="bioRxiv">
        <title>Sequencing and chromosome-scale assembly of the giantPleurodeles waltlgenome.</title>
        <authorList>
            <person name="Brown T."/>
            <person name="Elewa A."/>
            <person name="Iarovenko S."/>
            <person name="Subramanian E."/>
            <person name="Araus A.J."/>
            <person name="Petzold A."/>
            <person name="Susuki M."/>
            <person name="Suzuki K.-i.T."/>
            <person name="Hayashi T."/>
            <person name="Toyoda A."/>
            <person name="Oliveira C."/>
            <person name="Osipova E."/>
            <person name="Leigh N.D."/>
            <person name="Simon A."/>
            <person name="Yun M.H."/>
        </authorList>
    </citation>
    <scope>NUCLEOTIDE SEQUENCE</scope>
    <source>
        <strain evidence="12">20211129_DDA</strain>
        <tissue evidence="12">Liver</tissue>
    </source>
</reference>
<dbReference type="Proteomes" id="UP001066276">
    <property type="component" value="Chromosome 2_1"/>
</dbReference>
<dbReference type="AlphaFoldDB" id="A0AAV7VF15"/>
<comment type="similarity">
    <text evidence="2 9">Belongs to the ETS family.</text>
</comment>
<keyword evidence="7" id="KW-0804">Transcription</keyword>
<evidence type="ECO:0000313" key="12">
    <source>
        <dbReference type="EMBL" id="KAJ1199476.1"/>
    </source>
</evidence>